<evidence type="ECO:0000313" key="5">
    <source>
        <dbReference type="EMBL" id="ROT43007.1"/>
    </source>
</evidence>
<evidence type="ECO:0000256" key="3">
    <source>
        <dbReference type="SAM" id="SignalP"/>
    </source>
</evidence>
<dbReference type="Pfam" id="PF08031">
    <property type="entry name" value="BBE"/>
    <property type="match status" value="1"/>
</dbReference>
<dbReference type="AlphaFoldDB" id="A0A3N2Q8J3"/>
<dbReference type="InterPro" id="IPR016169">
    <property type="entry name" value="FAD-bd_PCMH_sub2"/>
</dbReference>
<dbReference type="OrthoDB" id="9983560at2759"/>
<protein>
    <submittedName>
        <fullName evidence="5">FAD binding domain-containing protein</fullName>
    </submittedName>
</protein>
<dbReference type="GeneID" id="39577465"/>
<evidence type="ECO:0000256" key="2">
    <source>
        <dbReference type="ARBA" id="ARBA00023002"/>
    </source>
</evidence>
<dbReference type="GO" id="GO:0071949">
    <property type="term" value="F:FAD binding"/>
    <property type="evidence" value="ECO:0007669"/>
    <property type="project" value="InterPro"/>
</dbReference>
<dbReference type="Proteomes" id="UP000272025">
    <property type="component" value="Unassembled WGS sequence"/>
</dbReference>
<dbReference type="GO" id="GO:0016491">
    <property type="term" value="F:oxidoreductase activity"/>
    <property type="evidence" value="ECO:0007669"/>
    <property type="project" value="UniProtKB-KW"/>
</dbReference>
<dbReference type="EMBL" id="ML119051">
    <property type="protein sequence ID" value="ROT43007.1"/>
    <property type="molecule type" value="Genomic_DNA"/>
</dbReference>
<dbReference type="PANTHER" id="PTHR13878:SF91">
    <property type="entry name" value="FAD BINDING DOMAIN PROTEIN (AFU_ORTHOLOGUE AFUA_6G12070)-RELATED"/>
    <property type="match status" value="1"/>
</dbReference>
<dbReference type="Gene3D" id="3.30.465.10">
    <property type="match status" value="2"/>
</dbReference>
<reference evidence="5 6" key="1">
    <citation type="journal article" date="2018" name="Mol. Ecol.">
        <title>The obligate alkalophilic soda-lake fungus Sodiomyces alkalinus has shifted to a protein diet.</title>
        <authorList>
            <person name="Grum-Grzhimaylo A.A."/>
            <person name="Falkoski D.L."/>
            <person name="van den Heuvel J."/>
            <person name="Valero-Jimenez C.A."/>
            <person name="Min B."/>
            <person name="Choi I.G."/>
            <person name="Lipzen A."/>
            <person name="Daum C.G."/>
            <person name="Aanen D.K."/>
            <person name="Tsang A."/>
            <person name="Henrissat B."/>
            <person name="Bilanenko E.N."/>
            <person name="de Vries R.P."/>
            <person name="van Kan J.A.L."/>
            <person name="Grigoriev I.V."/>
            <person name="Debets A.J.M."/>
        </authorList>
    </citation>
    <scope>NUCLEOTIDE SEQUENCE [LARGE SCALE GENOMIC DNA]</scope>
    <source>
        <strain evidence="5 6">F11</strain>
    </source>
</reference>
<evidence type="ECO:0000259" key="4">
    <source>
        <dbReference type="PROSITE" id="PS51387"/>
    </source>
</evidence>
<dbReference type="PANTHER" id="PTHR13878">
    <property type="entry name" value="GULONOLACTONE OXIDASE"/>
    <property type="match status" value="1"/>
</dbReference>
<evidence type="ECO:0000256" key="1">
    <source>
        <dbReference type="ARBA" id="ARBA00005466"/>
    </source>
</evidence>
<dbReference type="STRING" id="1314773.A0A3N2Q8J3"/>
<proteinExistence type="inferred from homology"/>
<feature type="domain" description="FAD-binding PCMH-type" evidence="4">
    <location>
        <begin position="197"/>
        <end position="377"/>
    </location>
</feature>
<comment type="similarity">
    <text evidence="1">Belongs to the oxygen-dependent FAD-linked oxidoreductase family.</text>
</comment>
<feature type="signal peptide" evidence="3">
    <location>
        <begin position="1"/>
        <end position="23"/>
    </location>
</feature>
<dbReference type="PROSITE" id="PS51387">
    <property type="entry name" value="FAD_PCMH"/>
    <property type="match status" value="1"/>
</dbReference>
<dbReference type="InterPro" id="IPR036318">
    <property type="entry name" value="FAD-bd_PCMH-like_sf"/>
</dbReference>
<accession>A0A3N2Q8J3</accession>
<dbReference type="SUPFAM" id="SSF56176">
    <property type="entry name" value="FAD-binding/transporter-associated domain-like"/>
    <property type="match status" value="1"/>
</dbReference>
<dbReference type="InterPro" id="IPR006094">
    <property type="entry name" value="Oxid_FAD_bind_N"/>
</dbReference>
<feature type="chain" id="PRO_5018100120" evidence="3">
    <location>
        <begin position="24"/>
        <end position="667"/>
    </location>
</feature>
<keyword evidence="6" id="KW-1185">Reference proteome</keyword>
<dbReference type="InterPro" id="IPR050432">
    <property type="entry name" value="FAD-linked_Oxidoreductases_BP"/>
</dbReference>
<dbReference type="InterPro" id="IPR016166">
    <property type="entry name" value="FAD-bd_PCMH"/>
</dbReference>
<gene>
    <name evidence="5" type="ORF">SODALDRAFT_304786</name>
</gene>
<name>A0A3N2Q8J3_SODAK</name>
<keyword evidence="3" id="KW-0732">Signal</keyword>
<evidence type="ECO:0000313" key="6">
    <source>
        <dbReference type="Proteomes" id="UP000272025"/>
    </source>
</evidence>
<dbReference type="InterPro" id="IPR012951">
    <property type="entry name" value="BBE"/>
</dbReference>
<dbReference type="RefSeq" id="XP_028470813.1">
    <property type="nucleotide sequence ID" value="XM_028608987.1"/>
</dbReference>
<sequence length="667" mass="73194">MFGKQLGLAVVSLLALHQNLALAQTIVVDGETLPADEVTIAPAEEAVEIPESTTLFPEEVAQLTDSVLANLTELELSNISLFSFDDEEDDENSILEKRTLFGPCKTYPGDLLYPGKLSWDVFKLLLGGRLIKTVPFASVCYDDFGNFDQARCNFISANWINNSYIHIEDPTSINAVLFEGGNCLPQALDPTATNCRVGGLPSYVVDARNVAQVQLAVNFARNLNLRLVVKNTGHDFGAKSTGAGSLSIWTHNFRKVQFFQNHRADGGYRGPAFKVGAGVPAFELYEAAHRHGVTVVGGEGATVGVMGGYILGGGHSPLSGLYGMASDSVLSFEVVLANGRFVTASATKNPDLFWALRGGGGSTYGVVTSVTVKAYPKIHVSTLTFELMTTPTVTADQFWAAIRAFFEGFVEYAVDNANYEYFRLTAMGPGAFYFDMGPWFAPGMTSDELRVLVAPLFARFDAIGVDYSPVFRDFDNYRDAWAASFPLEPWGSNFIRQASRLFPRANWEDEAKLNATFDAIKSTVEEGNYVIAFNIHAAPAAGYPDTAVNSAWRDTVMHCIAAAMWDPAAPEPVIKAASDTLTFDWMQRWRDVSPGAGAYMSESDYIEPDFTQAFWGTKYPRALQLKKKYDPRDVFYAQNAVGSEFWEMSENILGNLPSQNSRLCRKN</sequence>
<dbReference type="Pfam" id="PF01565">
    <property type="entry name" value="FAD_binding_4"/>
    <property type="match status" value="1"/>
</dbReference>
<keyword evidence="2" id="KW-0560">Oxidoreductase</keyword>
<organism evidence="5 6">
    <name type="scientific">Sodiomyces alkalinus (strain CBS 110278 / VKM F-3762 / F11)</name>
    <name type="common">Alkaliphilic filamentous fungus</name>
    <dbReference type="NCBI Taxonomy" id="1314773"/>
    <lineage>
        <taxon>Eukaryota</taxon>
        <taxon>Fungi</taxon>
        <taxon>Dikarya</taxon>
        <taxon>Ascomycota</taxon>
        <taxon>Pezizomycotina</taxon>
        <taxon>Sordariomycetes</taxon>
        <taxon>Hypocreomycetidae</taxon>
        <taxon>Glomerellales</taxon>
        <taxon>Plectosphaerellaceae</taxon>
        <taxon>Sodiomyces</taxon>
    </lineage>
</organism>